<organism evidence="1 2">
    <name type="scientific">Pseudomonas borbori</name>
    <dbReference type="NCBI Taxonomy" id="289003"/>
    <lineage>
        <taxon>Bacteria</taxon>
        <taxon>Pseudomonadati</taxon>
        <taxon>Pseudomonadota</taxon>
        <taxon>Gammaproteobacteria</taxon>
        <taxon>Pseudomonadales</taxon>
        <taxon>Pseudomonadaceae</taxon>
        <taxon>Pseudomonas</taxon>
    </lineage>
</organism>
<evidence type="ECO:0000313" key="2">
    <source>
        <dbReference type="Proteomes" id="UP000198784"/>
    </source>
</evidence>
<dbReference type="EMBL" id="FOWX01000003">
    <property type="protein sequence ID" value="SFP00420.1"/>
    <property type="molecule type" value="Genomic_DNA"/>
</dbReference>
<dbReference type="AlphaFoldDB" id="A0A1I5LT23"/>
<accession>A0A1I5LT23</accession>
<dbReference type="PROSITE" id="PS51257">
    <property type="entry name" value="PROKAR_LIPOPROTEIN"/>
    <property type="match status" value="1"/>
</dbReference>
<evidence type="ECO:0008006" key="3">
    <source>
        <dbReference type="Google" id="ProtNLM"/>
    </source>
</evidence>
<reference evidence="2" key="1">
    <citation type="submission" date="2016-10" db="EMBL/GenBank/DDBJ databases">
        <authorList>
            <person name="Varghese N."/>
            <person name="Submissions S."/>
        </authorList>
    </citation>
    <scope>NUCLEOTIDE SEQUENCE [LARGE SCALE GENOMIC DNA]</scope>
    <source>
        <strain evidence="2">DSM 17834</strain>
    </source>
</reference>
<dbReference type="STRING" id="289003.SAMN05216190_103226"/>
<name>A0A1I5LT23_9PSED</name>
<keyword evidence="2" id="KW-1185">Reference proteome</keyword>
<dbReference type="RefSeq" id="WP_244527243.1">
    <property type="nucleotide sequence ID" value="NZ_FOWX01000003.1"/>
</dbReference>
<protein>
    <recommendedName>
        <fullName evidence="3">Lipoprotein</fullName>
    </recommendedName>
</protein>
<gene>
    <name evidence="1" type="ORF">SAMN05216190_103226</name>
</gene>
<dbReference type="PIRSF" id="PIRSF028200">
    <property type="entry name" value="UCP028200"/>
    <property type="match status" value="1"/>
</dbReference>
<dbReference type="InterPro" id="IPR016875">
    <property type="entry name" value="UCP028200"/>
</dbReference>
<evidence type="ECO:0000313" key="1">
    <source>
        <dbReference type="EMBL" id="SFP00420.1"/>
    </source>
</evidence>
<sequence>MTLPRWPLINNLLLLIALSLLLAACSRVGLAYRNLDWLIPWRLNDYLSLNREQQAWLKPRLQAHLDWHCSSELPRYIDWLQRSEALLEQAQPSASQLSEQFAELDGALERITGAITPTAIELLQGLSPRQVAELYAAMAEDNREDSQDFLEPPLAVQISQRATRMQKRLRPWLGRLNDVQQAHIAEWAHSLGGQNRLWLDNRLRWQTEFRVVLDARRSADFPARLTRLLQERDSVYTADYRAAYSRSRQALAELFSDLLGSADIQQRERLSRRLRNLRYEFAGQVCASARVAAGASR</sequence>
<dbReference type="Pfam" id="PF19795">
    <property type="entry name" value="DUF6279"/>
    <property type="match status" value="1"/>
</dbReference>
<proteinExistence type="predicted"/>
<dbReference type="Proteomes" id="UP000198784">
    <property type="component" value="Unassembled WGS sequence"/>
</dbReference>